<accession>A0A2K2HBY4</accession>
<dbReference type="Proteomes" id="UP000236340">
    <property type="component" value="Unassembled WGS sequence"/>
</dbReference>
<organism evidence="1 2">
    <name type="scientific">Geothermobacter hydrogeniphilus</name>
    <dbReference type="NCBI Taxonomy" id="1969733"/>
    <lineage>
        <taxon>Bacteria</taxon>
        <taxon>Pseudomonadati</taxon>
        <taxon>Thermodesulfobacteriota</taxon>
        <taxon>Desulfuromonadia</taxon>
        <taxon>Desulfuromonadales</taxon>
        <taxon>Geothermobacteraceae</taxon>
        <taxon>Geothermobacter</taxon>
    </lineage>
</organism>
<gene>
    <name evidence="1" type="ORF">C2E25_05140</name>
</gene>
<dbReference type="InterPro" id="IPR005358">
    <property type="entry name" value="Puta_zinc/iron-chelating_dom"/>
</dbReference>
<protein>
    <submittedName>
        <fullName evidence="1">Zinc/iron-chelating domain-containing protein</fullName>
    </submittedName>
</protein>
<reference evidence="1 2" key="1">
    <citation type="journal article" date="2018" name="Genome Announc.">
        <title>Genome Sequence of Geothermobacter sp. HR-1 Iron Reducer from the Loihi Seamount.</title>
        <authorList>
            <person name="Smith H."/>
            <person name="Abuyen K."/>
            <person name="Tremblay J."/>
            <person name="Savalia P."/>
            <person name="Perez-Rodriguez I."/>
            <person name="Emerson D."/>
            <person name="Tully B."/>
            <person name="Amend J."/>
        </authorList>
    </citation>
    <scope>NUCLEOTIDE SEQUENCE [LARGE SCALE GENOMIC DNA]</scope>
    <source>
        <strain evidence="1 2">HR-1</strain>
    </source>
</reference>
<dbReference type="Pfam" id="PF03692">
    <property type="entry name" value="CxxCxxCC"/>
    <property type="match status" value="1"/>
</dbReference>
<evidence type="ECO:0000313" key="1">
    <source>
        <dbReference type="EMBL" id="PNU20777.1"/>
    </source>
</evidence>
<dbReference type="EMBL" id="PPFX01000008">
    <property type="protein sequence ID" value="PNU20777.1"/>
    <property type="molecule type" value="Genomic_DNA"/>
</dbReference>
<evidence type="ECO:0000313" key="2">
    <source>
        <dbReference type="Proteomes" id="UP000236340"/>
    </source>
</evidence>
<sequence length="223" mass="25650">MRSLLDEFQILLTEVDDWFIRSVRSVGAASVACRAGCDACCRGLFDISLIEALLLRRAWEGLPMNARDQVRRKAELRLAELKQRWPNWKAPWLLNGLPDDEWTEMPEEDETSCPLLGDDDRCLVYTARPMTCRLHGLPAIDLDGTDFTSAVCSRNRVAPDDSRLRYPFRDLFRREIELFRRFALRLTGRPYSELDTFIPTAILIDFDAVDWSGTLLVDPREPG</sequence>
<dbReference type="RefSeq" id="WP_103114718.1">
    <property type="nucleotide sequence ID" value="NZ_PPFX01000008.1"/>
</dbReference>
<dbReference type="AlphaFoldDB" id="A0A2K2HBY4"/>
<dbReference type="OrthoDB" id="9810361at2"/>
<name>A0A2K2HBY4_9BACT</name>
<proteinExistence type="predicted"/>
<comment type="caution">
    <text evidence="1">The sequence shown here is derived from an EMBL/GenBank/DDBJ whole genome shotgun (WGS) entry which is preliminary data.</text>
</comment>